<comment type="caution">
    <text evidence="5">The sequence shown here is derived from an EMBL/GenBank/DDBJ whole genome shotgun (WGS) entry which is preliminary data.</text>
</comment>
<feature type="domain" description="BAAT/Acyl-CoA thioester hydrolase C-terminal" evidence="4">
    <location>
        <begin position="256"/>
        <end position="454"/>
    </location>
</feature>
<evidence type="ECO:0000256" key="1">
    <source>
        <dbReference type="ARBA" id="ARBA00006538"/>
    </source>
</evidence>
<evidence type="ECO:0000256" key="2">
    <source>
        <dbReference type="PIRSR" id="PIRSR016521-1"/>
    </source>
</evidence>
<name>A0AAV2I709_LYMST</name>
<feature type="active site" description="Charge relay system" evidence="2">
    <location>
        <position position="405"/>
    </location>
</feature>
<feature type="active site" description="Charge relay system" evidence="2">
    <location>
        <position position="284"/>
    </location>
</feature>
<evidence type="ECO:0000259" key="3">
    <source>
        <dbReference type="Pfam" id="PF04775"/>
    </source>
</evidence>
<dbReference type="Pfam" id="PF04775">
    <property type="entry name" value="Bile_Hydr_Trans"/>
    <property type="match status" value="1"/>
</dbReference>
<sequence length="458" mass="50658">MKTELMCGRLVTLSKHLLQFSPSSPSLFKNPVISACSSTKTHEAFITVEPQVGLYDEVVKIHCHRFPTGVKITLHGEVENDRKNIFASCGYYSTDHNGHIDVTAQSSQGGTYTGVEPMGIFWSLKPAPGQPPTSRLIIKDTERPCIFRLRAYLGHLSLASIYSQPVSQLEILASLNVERWVKGKDVTRLEIEEGRVRGVLYLPKGEGPFQGVIDMFGANGGVIEYRAALLASRGFAALCLPYFKFKDLPKDLSTLDYDYFEEAINWLSSHPKVHSQGIGVVATSKGVENALFMGAYSPKISAVVCINGYPFVTAGDLTSKGQVLLKGAQMSLDHMLITDEGLDLRAAYPVQSEIIPIWKGKAKYLILSSMDDFQINSNLHEELLAACPEEKKKDIEVVQYTGAGHLLEPPFNPLCRTTINPAYGIVLKFGGQPLDHARAQVDSWKRILEFLRKNIPTE</sequence>
<dbReference type="Gene3D" id="3.40.50.1820">
    <property type="entry name" value="alpha/beta hydrolase"/>
    <property type="match status" value="1"/>
</dbReference>
<dbReference type="AlphaFoldDB" id="A0AAV2I709"/>
<dbReference type="InterPro" id="IPR014940">
    <property type="entry name" value="BAAT_C"/>
</dbReference>
<dbReference type="InterPro" id="IPR016662">
    <property type="entry name" value="Acyl-CoA_thioEstase_long-chain"/>
</dbReference>
<reference evidence="5 6" key="1">
    <citation type="submission" date="2024-04" db="EMBL/GenBank/DDBJ databases">
        <authorList>
            <consortium name="Genoscope - CEA"/>
            <person name="William W."/>
        </authorList>
    </citation>
    <scope>NUCLEOTIDE SEQUENCE [LARGE SCALE GENOMIC DNA]</scope>
</reference>
<dbReference type="SUPFAM" id="SSF53474">
    <property type="entry name" value="alpha/beta-Hydrolases"/>
    <property type="match status" value="1"/>
</dbReference>
<dbReference type="Pfam" id="PF08840">
    <property type="entry name" value="BAAT_C"/>
    <property type="match status" value="1"/>
</dbReference>
<evidence type="ECO:0000259" key="4">
    <source>
        <dbReference type="Pfam" id="PF08840"/>
    </source>
</evidence>
<dbReference type="GO" id="GO:0047617">
    <property type="term" value="F:fatty acyl-CoA hydrolase activity"/>
    <property type="evidence" value="ECO:0007669"/>
    <property type="project" value="TreeGrafter"/>
</dbReference>
<feature type="active site" description="Charge relay system" evidence="2">
    <location>
        <position position="372"/>
    </location>
</feature>
<protein>
    <submittedName>
        <fullName evidence="5">Uncharacterized protein</fullName>
    </submittedName>
</protein>
<accession>A0AAV2I709</accession>
<dbReference type="FunFam" id="3.40.50.1820:FF:000024">
    <property type="entry name" value="acyl-coenzyme A thioesterase 4"/>
    <property type="match status" value="1"/>
</dbReference>
<dbReference type="PANTHER" id="PTHR10824">
    <property type="entry name" value="ACYL-COENZYME A THIOESTERASE-RELATED"/>
    <property type="match status" value="1"/>
</dbReference>
<organism evidence="5 6">
    <name type="scientific">Lymnaea stagnalis</name>
    <name type="common">Great pond snail</name>
    <name type="synonym">Helix stagnalis</name>
    <dbReference type="NCBI Taxonomy" id="6523"/>
    <lineage>
        <taxon>Eukaryota</taxon>
        <taxon>Metazoa</taxon>
        <taxon>Spiralia</taxon>
        <taxon>Lophotrochozoa</taxon>
        <taxon>Mollusca</taxon>
        <taxon>Gastropoda</taxon>
        <taxon>Heterobranchia</taxon>
        <taxon>Euthyneura</taxon>
        <taxon>Panpulmonata</taxon>
        <taxon>Hygrophila</taxon>
        <taxon>Lymnaeoidea</taxon>
        <taxon>Lymnaeidae</taxon>
        <taxon>Lymnaea</taxon>
    </lineage>
</organism>
<keyword evidence="6" id="KW-1185">Reference proteome</keyword>
<dbReference type="Proteomes" id="UP001497497">
    <property type="component" value="Unassembled WGS sequence"/>
</dbReference>
<dbReference type="InterPro" id="IPR029058">
    <property type="entry name" value="AB_hydrolase_fold"/>
</dbReference>
<dbReference type="PIRSF" id="PIRSF016521">
    <property type="entry name" value="Acyl-CoA_hydro"/>
    <property type="match status" value="1"/>
</dbReference>
<dbReference type="Gene3D" id="2.60.40.2240">
    <property type="entry name" value="Acyl-CoA thioester hydrolase/BAAT N-terminal domain"/>
    <property type="match status" value="1"/>
</dbReference>
<gene>
    <name evidence="5" type="ORF">GSLYS_00016090001</name>
</gene>
<dbReference type="PANTHER" id="PTHR10824:SF4">
    <property type="entry name" value="ACYL-COENZYME A THIOESTERASE 1-LIKE"/>
    <property type="match status" value="1"/>
</dbReference>
<dbReference type="GO" id="GO:0006631">
    <property type="term" value="P:fatty acid metabolic process"/>
    <property type="evidence" value="ECO:0007669"/>
    <property type="project" value="TreeGrafter"/>
</dbReference>
<proteinExistence type="inferred from homology"/>
<dbReference type="EMBL" id="CAXITT010000490">
    <property type="protein sequence ID" value="CAL1542548.1"/>
    <property type="molecule type" value="Genomic_DNA"/>
</dbReference>
<dbReference type="GO" id="GO:0006637">
    <property type="term" value="P:acyl-CoA metabolic process"/>
    <property type="evidence" value="ECO:0007669"/>
    <property type="project" value="InterPro"/>
</dbReference>
<dbReference type="InterPro" id="IPR006862">
    <property type="entry name" value="Thio_Ohase/aa_AcTrfase"/>
</dbReference>
<evidence type="ECO:0000313" key="6">
    <source>
        <dbReference type="Proteomes" id="UP001497497"/>
    </source>
</evidence>
<comment type="similarity">
    <text evidence="1">Belongs to the C/M/P thioester hydrolase family.</text>
</comment>
<dbReference type="InterPro" id="IPR042490">
    <property type="entry name" value="Thio_Ohase/BAAT_N"/>
</dbReference>
<feature type="domain" description="Acyl-CoA thioester hydrolase/bile acid-CoA amino acid N-acetyltransferase" evidence="3">
    <location>
        <begin position="56"/>
        <end position="193"/>
    </location>
</feature>
<evidence type="ECO:0000313" key="5">
    <source>
        <dbReference type="EMBL" id="CAL1542548.1"/>
    </source>
</evidence>